<dbReference type="EMBL" id="BAABLF010000012">
    <property type="protein sequence ID" value="GAA5191662.1"/>
    <property type="molecule type" value="Genomic_DNA"/>
</dbReference>
<organism evidence="1 2">
    <name type="scientific">Ferrimonas gelatinilytica</name>
    <dbReference type="NCBI Taxonomy" id="1255257"/>
    <lineage>
        <taxon>Bacteria</taxon>
        <taxon>Pseudomonadati</taxon>
        <taxon>Pseudomonadota</taxon>
        <taxon>Gammaproteobacteria</taxon>
        <taxon>Alteromonadales</taxon>
        <taxon>Ferrimonadaceae</taxon>
        <taxon>Ferrimonas</taxon>
    </lineage>
</organism>
<proteinExistence type="predicted"/>
<name>A0ABP9S799_9GAMM</name>
<sequence length="97" mass="10924">MKLVCKVALLGLWVVPSLCAVEWRVPAYRCSSTSLIKVGDDTGILFSLCGRPNFIEQLEYPEGGIALSRYHFHRRNGQAVIMEVQGGRVTAIYRVRR</sequence>
<comment type="caution">
    <text evidence="1">The sequence shown here is derived from an EMBL/GenBank/DDBJ whole genome shotgun (WGS) entry which is preliminary data.</text>
</comment>
<accession>A0ABP9S799</accession>
<reference evidence="2" key="1">
    <citation type="journal article" date="2019" name="Int. J. Syst. Evol. Microbiol.">
        <title>The Global Catalogue of Microorganisms (GCM) 10K type strain sequencing project: providing services to taxonomists for standard genome sequencing and annotation.</title>
        <authorList>
            <consortium name="The Broad Institute Genomics Platform"/>
            <consortium name="The Broad Institute Genome Sequencing Center for Infectious Disease"/>
            <person name="Wu L."/>
            <person name="Ma J."/>
        </authorList>
    </citation>
    <scope>NUCLEOTIDE SEQUENCE [LARGE SCALE GENOMIC DNA]</scope>
    <source>
        <strain evidence="2">JCM 18720</strain>
    </source>
</reference>
<evidence type="ECO:0000313" key="1">
    <source>
        <dbReference type="EMBL" id="GAA5191662.1"/>
    </source>
</evidence>
<keyword evidence="2" id="KW-1185">Reference proteome</keyword>
<protein>
    <recommendedName>
        <fullName evidence="3">DUF2845 domain-containing protein</fullName>
    </recommendedName>
</protein>
<gene>
    <name evidence="1" type="ORF">GCM10025772_19000</name>
</gene>
<dbReference type="RefSeq" id="WP_345316819.1">
    <property type="nucleotide sequence ID" value="NZ_BAABLF010000012.1"/>
</dbReference>
<evidence type="ECO:0008006" key="3">
    <source>
        <dbReference type="Google" id="ProtNLM"/>
    </source>
</evidence>
<dbReference type="Proteomes" id="UP001501600">
    <property type="component" value="Unassembled WGS sequence"/>
</dbReference>
<evidence type="ECO:0000313" key="2">
    <source>
        <dbReference type="Proteomes" id="UP001501600"/>
    </source>
</evidence>